<organism evidence="8 9">
    <name type="scientific">Phycicoccus elongatus Lp2</name>
    <dbReference type="NCBI Taxonomy" id="1193181"/>
    <lineage>
        <taxon>Bacteria</taxon>
        <taxon>Bacillati</taxon>
        <taxon>Actinomycetota</taxon>
        <taxon>Actinomycetes</taxon>
        <taxon>Micrococcales</taxon>
        <taxon>Intrasporangiaceae</taxon>
        <taxon>Phycicoccus</taxon>
    </lineage>
</organism>
<dbReference type="AlphaFoldDB" id="N0E575"/>
<feature type="binding site" evidence="6">
    <location>
        <begin position="305"/>
        <end position="309"/>
    </location>
    <ligand>
        <name>ATP</name>
        <dbReference type="ChEBI" id="CHEBI:30616"/>
    </ligand>
</feature>
<dbReference type="GO" id="GO:0005737">
    <property type="term" value="C:cytoplasm"/>
    <property type="evidence" value="ECO:0007669"/>
    <property type="project" value="UniProtKB-SubCell"/>
</dbReference>
<evidence type="ECO:0000256" key="3">
    <source>
        <dbReference type="ARBA" id="ARBA00022741"/>
    </source>
</evidence>
<comment type="cofactor">
    <cofactor evidence="6">
        <name>Mg(2+)</name>
        <dbReference type="ChEBI" id="CHEBI:18420"/>
    </cofactor>
    <cofactor evidence="6">
        <name>Mn(2+)</name>
        <dbReference type="ChEBI" id="CHEBI:29035"/>
    </cofactor>
    <text evidence="6">Mg(2+). Can also accept Mn(2+).</text>
</comment>
<evidence type="ECO:0000313" key="9">
    <source>
        <dbReference type="Proteomes" id="UP000013167"/>
    </source>
</evidence>
<keyword evidence="6" id="KW-0460">Magnesium</keyword>
<comment type="function">
    <text evidence="6">Catalyzes the formation of acetyl phosphate from acetate and ATP. Can also catalyze the reverse reaction.</text>
</comment>
<dbReference type="Proteomes" id="UP000013167">
    <property type="component" value="Unassembled WGS sequence"/>
</dbReference>
<evidence type="ECO:0000256" key="1">
    <source>
        <dbReference type="ARBA" id="ARBA00008748"/>
    </source>
</evidence>
<feature type="binding site" evidence="6">
    <location>
        <begin position="257"/>
        <end position="259"/>
    </location>
    <ligand>
        <name>ATP</name>
        <dbReference type="ChEBI" id="CHEBI:30616"/>
    </ligand>
</feature>
<keyword evidence="5 6" id="KW-0067">ATP-binding</keyword>
<comment type="subcellular location">
    <subcellularLocation>
        <location evidence="6">Cytoplasm</location>
    </subcellularLocation>
</comment>
<dbReference type="InterPro" id="IPR000890">
    <property type="entry name" value="Aliphatic_acid_kin_short-chain"/>
</dbReference>
<keyword evidence="3 6" id="KW-0547">Nucleotide-binding</keyword>
<dbReference type="Pfam" id="PF00871">
    <property type="entry name" value="Acetate_kinase"/>
    <property type="match status" value="1"/>
</dbReference>
<dbReference type="GO" id="GO:0006083">
    <property type="term" value="P:acetate metabolic process"/>
    <property type="evidence" value="ECO:0007669"/>
    <property type="project" value="TreeGrafter"/>
</dbReference>
<dbReference type="STRING" id="1193181.BN10_560037"/>
<sequence length="376" mass="39137">MTSLVLVINAGSSSLKFQLIDVSSRATLVKGLIERVTDHGAALTEALRRIGADGHDLDGLVAVGHRVVHGGASFSDPAVITAEVRAEVERLVPLAPLHNPAGLLGIDAALAAFPDVPHVAVFDTAFHQSMPPAAHTYAVPAAWREELRVRRYGFHGTSIGYVSRRAAALLGRPVDVTDLVVLHLGNGCSAAAVHAGRSVDTSMGMTPLEGLVMGTRSGDVDPALGAYLERVAGLDAAAYDTALNKASGLLGLAGASDFREILDRRAAGDPDASLAFDVVVHRLVKYVGAYAAELGRVDALVFTGGIGEHAAPLRAALIERLTLLGMVLDASANEAGAGERSITSRESRIPALVIPTNEELEIALQSVRVVSGEIGE</sequence>
<dbReference type="InterPro" id="IPR043129">
    <property type="entry name" value="ATPase_NBD"/>
</dbReference>
<dbReference type="EMBL" id="CAIZ01000126">
    <property type="protein sequence ID" value="CCH70344.1"/>
    <property type="molecule type" value="Genomic_DNA"/>
</dbReference>
<dbReference type="PANTHER" id="PTHR21060:SF15">
    <property type="entry name" value="ACETATE KINASE-RELATED"/>
    <property type="match status" value="1"/>
</dbReference>
<proteinExistence type="inferred from homology"/>
<dbReference type="SUPFAM" id="SSF53067">
    <property type="entry name" value="Actin-like ATPase domain"/>
    <property type="match status" value="2"/>
</dbReference>
<dbReference type="InterPro" id="IPR004372">
    <property type="entry name" value="Ac/propionate_kinase"/>
</dbReference>
<dbReference type="CDD" id="cd24010">
    <property type="entry name" value="ASKHA_NBD_AcK_PK"/>
    <property type="match status" value="1"/>
</dbReference>
<dbReference type="EC" id="2.7.2.1" evidence="6"/>
<dbReference type="PROSITE" id="PS01075">
    <property type="entry name" value="ACETATE_KINASE_1"/>
    <property type="match status" value="1"/>
</dbReference>
<dbReference type="OrthoDB" id="9802453at2"/>
<feature type="binding site" evidence="6">
    <location>
        <position position="358"/>
    </location>
    <ligand>
        <name>Mg(2+)</name>
        <dbReference type="ChEBI" id="CHEBI:18420"/>
    </ligand>
</feature>
<dbReference type="PRINTS" id="PR00471">
    <property type="entry name" value="ACETATEKNASE"/>
</dbReference>
<keyword evidence="4 6" id="KW-0418">Kinase</keyword>
<dbReference type="PANTHER" id="PTHR21060">
    <property type="entry name" value="ACETATE KINASE"/>
    <property type="match status" value="1"/>
</dbReference>
<comment type="caution">
    <text evidence="8">The sequence shown here is derived from an EMBL/GenBank/DDBJ whole genome shotgun (WGS) entry which is preliminary data.</text>
</comment>
<dbReference type="HOGENOM" id="CLU_020352_0_1_11"/>
<dbReference type="HAMAP" id="MF_00020">
    <property type="entry name" value="Acetate_kinase"/>
    <property type="match status" value="1"/>
</dbReference>
<dbReference type="UniPathway" id="UPA00340">
    <property type="reaction ID" value="UER00458"/>
</dbReference>
<evidence type="ECO:0000256" key="4">
    <source>
        <dbReference type="ARBA" id="ARBA00022777"/>
    </source>
</evidence>
<feature type="binding site" evidence="6">
    <location>
        <position position="16"/>
    </location>
    <ligand>
        <name>ATP</name>
        <dbReference type="ChEBI" id="CHEBI:30616"/>
    </ligand>
</feature>
<dbReference type="GO" id="GO:0006085">
    <property type="term" value="P:acetyl-CoA biosynthetic process"/>
    <property type="evidence" value="ECO:0007669"/>
    <property type="project" value="UniProtKB-UniRule"/>
</dbReference>
<dbReference type="GO" id="GO:0005524">
    <property type="term" value="F:ATP binding"/>
    <property type="evidence" value="ECO:0007669"/>
    <property type="project" value="UniProtKB-KW"/>
</dbReference>
<gene>
    <name evidence="6 8" type="primary">ackA</name>
    <name evidence="8" type="ORF">BN10_560037</name>
</gene>
<evidence type="ECO:0000256" key="7">
    <source>
        <dbReference type="RuleBase" id="RU003835"/>
    </source>
</evidence>
<comment type="similarity">
    <text evidence="1 6 7">Belongs to the acetokinase family.</text>
</comment>
<dbReference type="eggNOG" id="COG0282">
    <property type="taxonomic scope" value="Bacteria"/>
</dbReference>
<keyword evidence="9" id="KW-1185">Reference proteome</keyword>
<keyword evidence="6" id="KW-0479">Metal-binding</keyword>
<evidence type="ECO:0000256" key="6">
    <source>
        <dbReference type="HAMAP-Rule" id="MF_00020"/>
    </source>
</evidence>
<feature type="active site" description="Proton donor/acceptor" evidence="6">
    <location>
        <position position="123"/>
    </location>
</feature>
<dbReference type="PIRSF" id="PIRSF000722">
    <property type="entry name" value="Acetate_prop_kin"/>
    <property type="match status" value="1"/>
</dbReference>
<dbReference type="PROSITE" id="PS01076">
    <property type="entry name" value="ACETATE_KINASE_2"/>
    <property type="match status" value="1"/>
</dbReference>
<dbReference type="RefSeq" id="WP_010850193.1">
    <property type="nucleotide sequence ID" value="NZ_HF570956.1"/>
</dbReference>
<name>N0E575_9MICO</name>
<keyword evidence="2 6" id="KW-0808">Transferase</keyword>
<dbReference type="GO" id="GO:0000287">
    <property type="term" value="F:magnesium ion binding"/>
    <property type="evidence" value="ECO:0007669"/>
    <property type="project" value="UniProtKB-UniRule"/>
</dbReference>
<feature type="binding site" evidence="6">
    <location>
        <position position="66"/>
    </location>
    <ligand>
        <name>substrate</name>
    </ligand>
</feature>
<feature type="site" description="Transition state stabilizer" evidence="6">
    <location>
        <position position="216"/>
    </location>
</feature>
<comment type="pathway">
    <text evidence="6">Metabolic intermediate biosynthesis; acetyl-CoA biosynthesis; acetyl-CoA from acetate: step 1/2.</text>
</comment>
<feature type="binding site" evidence="6">
    <location>
        <begin position="183"/>
        <end position="187"/>
    </location>
    <ligand>
        <name>ATP</name>
        <dbReference type="ChEBI" id="CHEBI:30616"/>
    </ligand>
</feature>
<dbReference type="InterPro" id="IPR023865">
    <property type="entry name" value="Aliphatic_acid_kinase_CS"/>
</dbReference>
<evidence type="ECO:0000313" key="8">
    <source>
        <dbReference type="EMBL" id="CCH70344.1"/>
    </source>
</evidence>
<feature type="binding site" evidence="6">
    <location>
        <position position="9"/>
    </location>
    <ligand>
        <name>Mg(2+)</name>
        <dbReference type="ChEBI" id="CHEBI:18420"/>
    </ligand>
</feature>
<dbReference type="GO" id="GO:0008776">
    <property type="term" value="F:acetate kinase activity"/>
    <property type="evidence" value="ECO:0007669"/>
    <property type="project" value="UniProtKB-UniRule"/>
</dbReference>
<accession>N0E575</accession>
<evidence type="ECO:0000256" key="5">
    <source>
        <dbReference type="ARBA" id="ARBA00022840"/>
    </source>
</evidence>
<evidence type="ECO:0000256" key="2">
    <source>
        <dbReference type="ARBA" id="ARBA00022679"/>
    </source>
</evidence>
<feature type="site" description="Transition state stabilizer" evidence="6">
    <location>
        <position position="155"/>
    </location>
</feature>
<comment type="catalytic activity">
    <reaction evidence="6">
        <text>acetate + ATP = acetyl phosphate + ADP</text>
        <dbReference type="Rhea" id="RHEA:11352"/>
        <dbReference type="ChEBI" id="CHEBI:22191"/>
        <dbReference type="ChEBI" id="CHEBI:30089"/>
        <dbReference type="ChEBI" id="CHEBI:30616"/>
        <dbReference type="ChEBI" id="CHEBI:456216"/>
        <dbReference type="EC" id="2.7.2.1"/>
    </reaction>
</comment>
<keyword evidence="6" id="KW-0963">Cytoplasm</keyword>
<comment type="subunit">
    <text evidence="6">Homodimer.</text>
</comment>
<reference evidence="8 9" key="1">
    <citation type="journal article" date="2013" name="ISME J.">
        <title>A metabolic model for members of the genus Tetrasphaera involved in enhanced biological phosphorus removal.</title>
        <authorList>
            <person name="Kristiansen R."/>
            <person name="Nguyen H.T.T."/>
            <person name="Saunders A.M."/>
            <person name="Nielsen J.L."/>
            <person name="Wimmer R."/>
            <person name="Le V.Q."/>
            <person name="McIlroy S.J."/>
            <person name="Petrovski S."/>
            <person name="Seviour R.J."/>
            <person name="Calteau A."/>
            <person name="Nielsen K.L."/>
            <person name="Nielsen P.H."/>
        </authorList>
    </citation>
    <scope>NUCLEOTIDE SEQUENCE [LARGE SCALE GENOMIC DNA]</scope>
    <source>
        <strain evidence="8 9">Lp2</strain>
    </source>
</reference>
<protein>
    <recommendedName>
        <fullName evidence="6">Acetate kinase</fullName>
        <ecNumber evidence="6">2.7.2.1</ecNumber>
    </recommendedName>
    <alternativeName>
        <fullName evidence="6">Acetokinase</fullName>
    </alternativeName>
</protein>
<dbReference type="NCBIfam" id="TIGR00016">
    <property type="entry name" value="ackA"/>
    <property type="match status" value="1"/>
</dbReference>
<dbReference type="Gene3D" id="3.30.420.40">
    <property type="match status" value="2"/>
</dbReference>